<accession>A0ABW8EVX8</accession>
<sequence>MSLPSLRTLSAACLLSLTAACSILPKSEPVAIYRLPALATGQPAAGTPVAPASQRSLKIITPYGGRAIDSERILVLPEGDLIQSYQGARWSDPAPVLLRNRLLQAFSADGRIRNLSTDDNNVAADLELGGDLVAFQTEYRNGAPVVVIQFNARMVDTASRRILAVRSFNVSQPVAGTKVPEVVNAFGAASGTLAVEILDWVTGAPGMHAKS</sequence>
<keyword evidence="3" id="KW-0449">Lipoprotein</keyword>
<evidence type="ECO:0000313" key="3">
    <source>
        <dbReference type="EMBL" id="MFJ3045598.1"/>
    </source>
</evidence>
<evidence type="ECO:0000256" key="1">
    <source>
        <dbReference type="SAM" id="SignalP"/>
    </source>
</evidence>
<gene>
    <name evidence="3" type="ORF">ACIPEN_07215</name>
</gene>
<dbReference type="Pfam" id="PF03886">
    <property type="entry name" value="ABC_trans_aux"/>
    <property type="match status" value="1"/>
</dbReference>
<dbReference type="EMBL" id="JBIUZV010000003">
    <property type="protein sequence ID" value="MFJ3045598.1"/>
    <property type="molecule type" value="Genomic_DNA"/>
</dbReference>
<dbReference type="Proteomes" id="UP001617427">
    <property type="component" value="Unassembled WGS sequence"/>
</dbReference>
<feature type="chain" id="PRO_5045380987" evidence="1">
    <location>
        <begin position="20"/>
        <end position="211"/>
    </location>
</feature>
<keyword evidence="1" id="KW-0732">Signal</keyword>
<dbReference type="Gene3D" id="3.40.50.10610">
    <property type="entry name" value="ABC-type transport auxiliary lipoprotein component"/>
    <property type="match status" value="1"/>
</dbReference>
<evidence type="ECO:0000313" key="4">
    <source>
        <dbReference type="Proteomes" id="UP001617427"/>
    </source>
</evidence>
<dbReference type="InterPro" id="IPR005586">
    <property type="entry name" value="ABC_trans_aux"/>
</dbReference>
<proteinExistence type="predicted"/>
<reference evidence="3 4" key="1">
    <citation type="submission" date="2024-10" db="EMBL/GenBank/DDBJ databases">
        <title>The Natural Products Discovery Center: Release of the First 8490 Sequenced Strains for Exploring Actinobacteria Biosynthetic Diversity.</title>
        <authorList>
            <person name="Kalkreuter E."/>
            <person name="Kautsar S.A."/>
            <person name="Yang D."/>
            <person name="Bader C.D."/>
            <person name="Teijaro C.N."/>
            <person name="Fluegel L."/>
            <person name="Davis C.M."/>
            <person name="Simpson J.R."/>
            <person name="Lauterbach L."/>
            <person name="Steele A.D."/>
            <person name="Gui C."/>
            <person name="Meng S."/>
            <person name="Li G."/>
            <person name="Viehrig K."/>
            <person name="Ye F."/>
            <person name="Su P."/>
            <person name="Kiefer A.F."/>
            <person name="Nichols A."/>
            <person name="Cepeda A.J."/>
            <person name="Yan W."/>
            <person name="Fan B."/>
            <person name="Jiang Y."/>
            <person name="Adhikari A."/>
            <person name="Zheng C.-J."/>
            <person name="Schuster L."/>
            <person name="Cowan T.M."/>
            <person name="Smanski M.J."/>
            <person name="Chevrette M.G."/>
            <person name="De Carvalho L.P.S."/>
            <person name="Shen B."/>
        </authorList>
    </citation>
    <scope>NUCLEOTIDE SEQUENCE [LARGE SCALE GENOMIC DNA]</scope>
    <source>
        <strain evidence="3 4">NPDC087045</strain>
    </source>
</reference>
<organism evidence="3 4">
    <name type="scientific">Herbaspirillum chlorophenolicum</name>
    <dbReference type="NCBI Taxonomy" id="211589"/>
    <lineage>
        <taxon>Bacteria</taxon>
        <taxon>Pseudomonadati</taxon>
        <taxon>Pseudomonadota</taxon>
        <taxon>Betaproteobacteria</taxon>
        <taxon>Burkholderiales</taxon>
        <taxon>Oxalobacteraceae</taxon>
        <taxon>Herbaspirillum</taxon>
    </lineage>
</organism>
<evidence type="ECO:0000259" key="2">
    <source>
        <dbReference type="Pfam" id="PF03886"/>
    </source>
</evidence>
<keyword evidence="4" id="KW-1185">Reference proteome</keyword>
<dbReference type="PROSITE" id="PS51257">
    <property type="entry name" value="PROKAR_LIPOPROTEIN"/>
    <property type="match status" value="1"/>
</dbReference>
<feature type="signal peptide" evidence="1">
    <location>
        <begin position="1"/>
        <end position="19"/>
    </location>
</feature>
<protein>
    <submittedName>
        <fullName evidence="3">ABC-type transport auxiliary lipoprotein family protein</fullName>
    </submittedName>
</protein>
<dbReference type="RefSeq" id="WP_402699265.1">
    <property type="nucleotide sequence ID" value="NZ_JBIUZV010000003.1"/>
</dbReference>
<name>A0ABW8EVX8_9BURK</name>
<dbReference type="SUPFAM" id="SSF159594">
    <property type="entry name" value="XCC0632-like"/>
    <property type="match status" value="1"/>
</dbReference>
<comment type="caution">
    <text evidence="3">The sequence shown here is derived from an EMBL/GenBank/DDBJ whole genome shotgun (WGS) entry which is preliminary data.</text>
</comment>
<feature type="domain" description="ABC-type transport auxiliary lipoprotein component" evidence="2">
    <location>
        <begin position="42"/>
        <end position="197"/>
    </location>
</feature>